<protein>
    <submittedName>
        <fullName evidence="1">Uncharacterized protein</fullName>
    </submittedName>
</protein>
<organism evidence="1 2">
    <name type="scientific">Dreissena polymorpha</name>
    <name type="common">Zebra mussel</name>
    <name type="synonym">Mytilus polymorpha</name>
    <dbReference type="NCBI Taxonomy" id="45954"/>
    <lineage>
        <taxon>Eukaryota</taxon>
        <taxon>Metazoa</taxon>
        <taxon>Spiralia</taxon>
        <taxon>Lophotrochozoa</taxon>
        <taxon>Mollusca</taxon>
        <taxon>Bivalvia</taxon>
        <taxon>Autobranchia</taxon>
        <taxon>Heteroconchia</taxon>
        <taxon>Euheterodonta</taxon>
        <taxon>Imparidentia</taxon>
        <taxon>Neoheterodontei</taxon>
        <taxon>Myida</taxon>
        <taxon>Dreissenoidea</taxon>
        <taxon>Dreissenidae</taxon>
        <taxon>Dreissena</taxon>
    </lineage>
</organism>
<keyword evidence="2" id="KW-1185">Reference proteome</keyword>
<gene>
    <name evidence="1" type="ORF">DPMN_049501</name>
</gene>
<evidence type="ECO:0000313" key="1">
    <source>
        <dbReference type="EMBL" id="KAH3723707.1"/>
    </source>
</evidence>
<reference evidence="1" key="1">
    <citation type="journal article" date="2019" name="bioRxiv">
        <title>The Genome of the Zebra Mussel, Dreissena polymorpha: A Resource for Invasive Species Research.</title>
        <authorList>
            <person name="McCartney M.A."/>
            <person name="Auch B."/>
            <person name="Kono T."/>
            <person name="Mallez S."/>
            <person name="Zhang Y."/>
            <person name="Obille A."/>
            <person name="Becker A."/>
            <person name="Abrahante J.E."/>
            <person name="Garbe J."/>
            <person name="Badalamenti J.P."/>
            <person name="Herman A."/>
            <person name="Mangelson H."/>
            <person name="Liachko I."/>
            <person name="Sullivan S."/>
            <person name="Sone E.D."/>
            <person name="Koren S."/>
            <person name="Silverstein K.A.T."/>
            <person name="Beckman K.B."/>
            <person name="Gohl D.M."/>
        </authorList>
    </citation>
    <scope>NUCLEOTIDE SEQUENCE</scope>
    <source>
        <strain evidence="1">Duluth1</strain>
        <tissue evidence="1">Whole animal</tissue>
    </source>
</reference>
<accession>A0A9D4CF10</accession>
<evidence type="ECO:0000313" key="2">
    <source>
        <dbReference type="Proteomes" id="UP000828390"/>
    </source>
</evidence>
<name>A0A9D4CF10_DREPO</name>
<reference evidence="1" key="2">
    <citation type="submission" date="2020-11" db="EMBL/GenBank/DDBJ databases">
        <authorList>
            <person name="McCartney M.A."/>
            <person name="Auch B."/>
            <person name="Kono T."/>
            <person name="Mallez S."/>
            <person name="Becker A."/>
            <person name="Gohl D.M."/>
            <person name="Silverstein K.A.T."/>
            <person name="Koren S."/>
            <person name="Bechman K.B."/>
            <person name="Herman A."/>
            <person name="Abrahante J.E."/>
            <person name="Garbe J."/>
        </authorList>
    </citation>
    <scope>NUCLEOTIDE SEQUENCE</scope>
    <source>
        <strain evidence="1">Duluth1</strain>
        <tissue evidence="1">Whole animal</tissue>
    </source>
</reference>
<dbReference type="Proteomes" id="UP000828390">
    <property type="component" value="Unassembled WGS sequence"/>
</dbReference>
<sequence length="64" mass="7410">MMTLKIEYSRGIATTNDNKLVICVNKTTTYFDYDLSHENHVLKLGQDGDESKKLKYGRVPSGWW</sequence>
<comment type="caution">
    <text evidence="1">The sequence shown here is derived from an EMBL/GenBank/DDBJ whole genome shotgun (WGS) entry which is preliminary data.</text>
</comment>
<dbReference type="EMBL" id="JAIWYP010000012">
    <property type="protein sequence ID" value="KAH3723707.1"/>
    <property type="molecule type" value="Genomic_DNA"/>
</dbReference>
<proteinExistence type="predicted"/>
<dbReference type="AlphaFoldDB" id="A0A9D4CF10"/>